<evidence type="ECO:0000256" key="1">
    <source>
        <dbReference type="SAM" id="MobiDB-lite"/>
    </source>
</evidence>
<evidence type="ECO:0000313" key="4">
    <source>
        <dbReference type="EMBL" id="KAG2491897.1"/>
    </source>
</evidence>
<proteinExistence type="predicted"/>
<dbReference type="SUPFAM" id="SSF49785">
    <property type="entry name" value="Galactose-binding domain-like"/>
    <property type="match status" value="1"/>
</dbReference>
<organism evidence="4 5">
    <name type="scientific">Edaphochlamys debaryana</name>
    <dbReference type="NCBI Taxonomy" id="47281"/>
    <lineage>
        <taxon>Eukaryota</taxon>
        <taxon>Viridiplantae</taxon>
        <taxon>Chlorophyta</taxon>
        <taxon>core chlorophytes</taxon>
        <taxon>Chlorophyceae</taxon>
        <taxon>CS clade</taxon>
        <taxon>Chlamydomonadales</taxon>
        <taxon>Chlamydomonadales incertae sedis</taxon>
        <taxon>Edaphochlamys</taxon>
    </lineage>
</organism>
<gene>
    <name evidence="4" type="ORF">HYH03_009849</name>
</gene>
<dbReference type="AlphaFoldDB" id="A0A835XVH2"/>
<name>A0A835XVH2_9CHLO</name>
<feature type="domain" description="Pherophorin" evidence="3">
    <location>
        <begin position="34"/>
        <end position="195"/>
    </location>
</feature>
<dbReference type="Pfam" id="PF12499">
    <property type="entry name" value="DUF3707"/>
    <property type="match status" value="1"/>
</dbReference>
<reference evidence="4" key="1">
    <citation type="journal article" date="2020" name="bioRxiv">
        <title>Comparative genomics of Chlamydomonas.</title>
        <authorList>
            <person name="Craig R.J."/>
            <person name="Hasan A.R."/>
            <person name="Ness R.W."/>
            <person name="Keightley P.D."/>
        </authorList>
    </citation>
    <scope>NUCLEOTIDE SEQUENCE</scope>
    <source>
        <strain evidence="4">CCAP 11/70</strain>
    </source>
</reference>
<dbReference type="Proteomes" id="UP000612055">
    <property type="component" value="Unassembled WGS sequence"/>
</dbReference>
<protein>
    <recommendedName>
        <fullName evidence="3">Pherophorin domain-containing protein</fullName>
    </recommendedName>
</protein>
<keyword evidence="2" id="KW-0732">Signal</keyword>
<keyword evidence="5" id="KW-1185">Reference proteome</keyword>
<sequence length="570" mass="60544">MHHPLRTTAVLLTALAACPIAAAIRVQSGAHRSFPYCSCAGSSTGPLQTLPRWWLDEAGRLCFTVFAGYNTVETPVPCTGACCRQPMLTKIEISVNAGCSAHNTQVTATADSAPLLHPGPAFDLPPSGPTNATILRLTGLRLTPGVGGTDFCLSLGAVKGRPGACDSPASLCAPVPGAPPGSCALAVWGSEGGCCSLLPALQPGDGSKPVPDKNPKFPPGSRPPYVVGESSGSPPWFANYFPDIEAQWIWSSPDAAVTAPTNRITYFYSYIAVVQRPLRTILHLVADDACDVYWNGRWNASVVRGGMGQPDLGSTYNYITKLPLEMQVGLNLLVLRCVNAWTRDGTQEAESGVIATVTPVSDGQGELPPWVHTDRYWYFTTTTALLDDFPGPDTPVEVLGPPGMEPWGSVHFPDQNASWIGIPNGLEYRTSADVGTIRTIVLYEVSLTLPAAGDAVLHLQADNVADVFLNGGYVGSVVNGFESAGYAPGEHAQMRLRLRAGANTLQLRATNEWSPGGDNPTGVLASLFEDPPRAPGGRGGKPRRPPRVLLRSDASWTYRVNTPIPPIIIY</sequence>
<dbReference type="InterPro" id="IPR008979">
    <property type="entry name" value="Galactose-bd-like_sf"/>
</dbReference>
<evidence type="ECO:0000313" key="5">
    <source>
        <dbReference type="Proteomes" id="UP000612055"/>
    </source>
</evidence>
<evidence type="ECO:0000256" key="2">
    <source>
        <dbReference type="SAM" id="SignalP"/>
    </source>
</evidence>
<comment type="caution">
    <text evidence="4">The sequence shown here is derived from an EMBL/GenBank/DDBJ whole genome shotgun (WGS) entry which is preliminary data.</text>
</comment>
<accession>A0A835XVH2</accession>
<dbReference type="PROSITE" id="PS51257">
    <property type="entry name" value="PROKAR_LIPOPROTEIN"/>
    <property type="match status" value="1"/>
</dbReference>
<dbReference type="InterPro" id="IPR024616">
    <property type="entry name" value="Pherophorin"/>
</dbReference>
<feature type="chain" id="PRO_5032499068" description="Pherophorin domain-containing protein" evidence="2">
    <location>
        <begin position="24"/>
        <end position="570"/>
    </location>
</feature>
<evidence type="ECO:0000259" key="3">
    <source>
        <dbReference type="Pfam" id="PF12499"/>
    </source>
</evidence>
<feature type="region of interest" description="Disordered" evidence="1">
    <location>
        <begin position="205"/>
        <end position="226"/>
    </location>
</feature>
<dbReference type="OrthoDB" id="531841at2759"/>
<feature type="signal peptide" evidence="2">
    <location>
        <begin position="1"/>
        <end position="23"/>
    </location>
</feature>
<dbReference type="Gene3D" id="2.60.120.260">
    <property type="entry name" value="Galactose-binding domain-like"/>
    <property type="match status" value="2"/>
</dbReference>
<feature type="region of interest" description="Disordered" evidence="1">
    <location>
        <begin position="511"/>
        <end position="548"/>
    </location>
</feature>
<dbReference type="EMBL" id="JAEHOE010000049">
    <property type="protein sequence ID" value="KAG2491897.1"/>
    <property type="molecule type" value="Genomic_DNA"/>
</dbReference>